<keyword evidence="6" id="KW-1185">Reference proteome</keyword>
<dbReference type="PROSITE" id="PS51372">
    <property type="entry name" value="PRD_2"/>
    <property type="match status" value="1"/>
</dbReference>
<evidence type="ECO:0000259" key="3">
    <source>
        <dbReference type="PROSITE" id="PS51096"/>
    </source>
</evidence>
<dbReference type="EMBL" id="WENB01000016">
    <property type="protein sequence ID" value="KAF0412047.1"/>
    <property type="molecule type" value="Genomic_DNA"/>
</dbReference>
<dbReference type="InterPro" id="IPR036634">
    <property type="entry name" value="PRD_sf"/>
</dbReference>
<gene>
    <name evidence="5" type="ORF">GBO79_10285</name>
</gene>
<comment type="caution">
    <text evidence="5">The sequence shown here is derived from an EMBL/GenBank/DDBJ whole genome shotgun (WGS) entry which is preliminary data.</text>
</comment>
<evidence type="ECO:0000313" key="5">
    <source>
        <dbReference type="EMBL" id="KAF0412047.1"/>
    </source>
</evidence>
<evidence type="ECO:0000256" key="1">
    <source>
        <dbReference type="ARBA" id="ARBA00022679"/>
    </source>
</evidence>
<feature type="domain" description="PRD" evidence="4">
    <location>
        <begin position="468"/>
        <end position="568"/>
    </location>
</feature>
<name>A0ABQ6XEA3_PEDPE</name>
<protein>
    <submittedName>
        <fullName evidence="5">PRD domain-containing protein</fullName>
    </submittedName>
</protein>
<dbReference type="InterPro" id="IPR036662">
    <property type="entry name" value="PTS_EIIA_man-typ_sf"/>
</dbReference>
<organism evidence="5 6">
    <name type="scientific">Pediococcus pentosaceus</name>
    <dbReference type="NCBI Taxonomy" id="1255"/>
    <lineage>
        <taxon>Bacteria</taxon>
        <taxon>Bacillati</taxon>
        <taxon>Bacillota</taxon>
        <taxon>Bacilli</taxon>
        <taxon>Lactobacillales</taxon>
        <taxon>Lactobacillaceae</taxon>
        <taxon>Pediococcus</taxon>
    </lineage>
</organism>
<accession>A0ABQ6XEA3</accession>
<proteinExistence type="predicted"/>
<keyword evidence="1" id="KW-0808">Transferase</keyword>
<reference evidence="6" key="2">
    <citation type="submission" date="2020-03" db="EMBL/GenBank/DDBJ databases">
        <title>SpeciesPrimer: A bioinformatics pipeline dedicated to the design of qPCR primers for the quantification of bacterial species.</title>
        <authorList>
            <person name="Dreier M."/>
            <person name="Berthoud H."/>
            <person name="Shani N."/>
            <person name="Wechsler D."/>
            <person name="Junier P."/>
        </authorList>
    </citation>
    <scope>NUCLEOTIDE SEQUENCE [LARGE SCALE GENOMIC DNA]</scope>
    <source>
        <strain evidence="6">FAM13073</strain>
    </source>
</reference>
<feature type="non-terminal residue" evidence="5">
    <location>
        <position position="1"/>
    </location>
</feature>
<dbReference type="SUPFAM" id="SSF63520">
    <property type="entry name" value="PTS-regulatory domain, PRD"/>
    <property type="match status" value="1"/>
</dbReference>
<dbReference type="Proteomes" id="UP000472573">
    <property type="component" value="Unassembled WGS sequence"/>
</dbReference>
<dbReference type="InterPro" id="IPR004701">
    <property type="entry name" value="PTS_EIIA_man-typ"/>
</dbReference>
<evidence type="ECO:0000256" key="2">
    <source>
        <dbReference type="SAM" id="SignalP"/>
    </source>
</evidence>
<dbReference type="Gene3D" id="3.40.50.2300">
    <property type="match status" value="1"/>
</dbReference>
<keyword evidence="2" id="KW-0732">Signal</keyword>
<sequence>LQRVMISSLMFVWLRSTLPQFASYLSSFQTDPNQNLILVGQRDQPLVPQTRFIQSTFQSVFDQLIQKLAEENDISVLAAFIYRMNENLQTNLFNWSNSNYLFSENRQSIQKLISNINTEFAVLKSDNAKLISSLSLLLTFINYIKFDKKTNVLNNLLSKLKKKYPRTSYMIDKHCHRLKVNLDCDQQIAFICFAIALIGEKIHNKVEAVPFTCVMIAHGSGVATNIRNIVNSLCCNFVFEAFDMPIDTGIDEISQEIQIYLKQLDVSSNNGVVLLFDMGSPQQLFAKINQATGSNLLVISNLTTSIALDVALHVLQKEQFEDLATHAETYNEAINIQFYEGLSQKNNIIISCMSGVGISEEIKKTILKSLDNSLEIITMEYSKLKNLLKYEDDTFFKNTMFVITTVDFPEKFSLPIINIYDILDGNGTNNFRSLLLKANFSSIEISSTIQNLIRFFSVEGVKHRLHILNPDVVITDVEQVVQNYEAFFDIHFSEKIKLNLYMHIALMLERMVLSGTNGEKLNQSLSNLTDNQQEFIKISKHIFEPIAMKYNLNVSLDEILLINEILAL</sequence>
<dbReference type="PROSITE" id="PS51096">
    <property type="entry name" value="PTS_EIIA_TYPE_4"/>
    <property type="match status" value="1"/>
</dbReference>
<dbReference type="Gene3D" id="3.40.50.510">
    <property type="entry name" value="Phosphotransferase system, mannose-type IIA component"/>
    <property type="match status" value="1"/>
</dbReference>
<feature type="signal peptide" evidence="2">
    <location>
        <begin position="1"/>
        <end position="22"/>
    </location>
</feature>
<reference evidence="5 6" key="1">
    <citation type="submission" date="2019-10" db="EMBL/GenBank/DDBJ databases">
        <authorList>
            <person name="Irmler S."/>
            <person name="Berthoud H."/>
            <person name="Roetschi A."/>
            <person name="Arias E."/>
            <person name="Shani N."/>
            <person name="Wuethrich D."/>
            <person name="Bruggmann R."/>
        </authorList>
    </citation>
    <scope>NUCLEOTIDE SEQUENCE [LARGE SCALE GENOMIC DNA]</scope>
    <source>
        <strain evidence="5 6">FAM13073</strain>
    </source>
</reference>
<evidence type="ECO:0000313" key="6">
    <source>
        <dbReference type="Proteomes" id="UP000472573"/>
    </source>
</evidence>
<feature type="chain" id="PRO_5045833693" evidence="2">
    <location>
        <begin position="23"/>
        <end position="568"/>
    </location>
</feature>
<dbReference type="Gene3D" id="1.10.1790.10">
    <property type="entry name" value="PRD domain"/>
    <property type="match status" value="1"/>
</dbReference>
<dbReference type="SUPFAM" id="SSF53062">
    <property type="entry name" value="PTS system fructose IIA component-like"/>
    <property type="match status" value="1"/>
</dbReference>
<dbReference type="InterPro" id="IPR011608">
    <property type="entry name" value="PRD"/>
</dbReference>
<evidence type="ECO:0000259" key="4">
    <source>
        <dbReference type="PROSITE" id="PS51372"/>
    </source>
</evidence>
<dbReference type="Pfam" id="PF00874">
    <property type="entry name" value="PRD"/>
    <property type="match status" value="1"/>
</dbReference>
<feature type="domain" description="PTS EIIA type-4" evidence="3">
    <location>
        <begin position="210"/>
        <end position="334"/>
    </location>
</feature>